<dbReference type="InterPro" id="IPR036390">
    <property type="entry name" value="WH_DNA-bd_sf"/>
</dbReference>
<evidence type="ECO:0000313" key="2">
    <source>
        <dbReference type="EMBL" id="MBO0511440.1"/>
    </source>
</evidence>
<gene>
    <name evidence="2" type="ORF">J0695_06405</name>
</gene>
<proteinExistence type="inferred from homology"/>
<dbReference type="PANTHER" id="PTHR18964">
    <property type="entry name" value="ROK (REPRESSOR, ORF, KINASE) FAMILY"/>
    <property type="match status" value="1"/>
</dbReference>
<dbReference type="Proteomes" id="UP000664167">
    <property type="component" value="Unassembled WGS sequence"/>
</dbReference>
<name>A0A939F6R6_9ACTN</name>
<dbReference type="EMBL" id="JAFLRJ010000056">
    <property type="protein sequence ID" value="MBO0511440.1"/>
    <property type="molecule type" value="Genomic_DNA"/>
</dbReference>
<dbReference type="Pfam" id="PF00480">
    <property type="entry name" value="ROK"/>
    <property type="match status" value="2"/>
</dbReference>
<reference evidence="2" key="1">
    <citation type="submission" date="2021-03" db="EMBL/GenBank/DDBJ databases">
        <title>Streptomyces poriferae sp. nov., a novel marine sponge-derived Actinobacteria species with anti-MRSA activity.</title>
        <authorList>
            <person name="Sandoval-Powers M."/>
            <person name="Kralova S."/>
            <person name="Nguyen G.-S."/>
            <person name="Fawwal D."/>
            <person name="Degnes K."/>
            <person name="Klinkenberg G."/>
            <person name="Sletta H."/>
            <person name="Wentzel A."/>
            <person name="Liles M.R."/>
        </authorList>
    </citation>
    <scope>NUCLEOTIDE SEQUENCE</scope>
    <source>
        <strain evidence="2">DSM 41794</strain>
    </source>
</reference>
<evidence type="ECO:0000313" key="3">
    <source>
        <dbReference type="Proteomes" id="UP000664167"/>
    </source>
</evidence>
<dbReference type="SUPFAM" id="SSF53067">
    <property type="entry name" value="Actin-like ATPase domain"/>
    <property type="match status" value="1"/>
</dbReference>
<dbReference type="RefSeq" id="WP_206960858.1">
    <property type="nucleotide sequence ID" value="NZ_BAAAJJ010000007.1"/>
</dbReference>
<dbReference type="CDD" id="cd23763">
    <property type="entry name" value="ASKHA_ATPase_ROK"/>
    <property type="match status" value="1"/>
</dbReference>
<protein>
    <submittedName>
        <fullName evidence="2">ROK family protein</fullName>
    </submittedName>
</protein>
<dbReference type="Gene3D" id="1.10.10.10">
    <property type="entry name" value="Winged helix-like DNA-binding domain superfamily/Winged helix DNA-binding domain"/>
    <property type="match status" value="1"/>
</dbReference>
<comment type="similarity">
    <text evidence="1">Belongs to the ROK (NagC/XylR) family.</text>
</comment>
<organism evidence="2 3">
    <name type="scientific">Streptomyces beijiangensis</name>
    <dbReference type="NCBI Taxonomy" id="163361"/>
    <lineage>
        <taxon>Bacteria</taxon>
        <taxon>Bacillati</taxon>
        <taxon>Actinomycetota</taxon>
        <taxon>Actinomycetes</taxon>
        <taxon>Kitasatosporales</taxon>
        <taxon>Streptomycetaceae</taxon>
        <taxon>Streptomyces</taxon>
    </lineage>
</organism>
<dbReference type="SUPFAM" id="SSF46785">
    <property type="entry name" value="Winged helix' DNA-binding domain"/>
    <property type="match status" value="1"/>
</dbReference>
<dbReference type="Gene3D" id="3.30.420.40">
    <property type="match status" value="2"/>
</dbReference>
<sequence>MDHKRPLSGDPSLLRRLNTAAALGVLREHEELTAPELATLIGVSRPTAHDVLLQLLGQDRVVELGSESEVPRTGAGRPARRFRFHAEAGHVVGVDIGAHKVLVHVADLRGRTVAVHRVTVTPALTAARRLRVVRDAVAACLAAAPGARPLALGIGTTGIVDPSGCVTLSTALPGWSGLDLTRELDGCVPGPVLVGNDIQLATLAEFSGGAAAGVRDGIYLYVGNRPGIGLWLRGQLHRGHHAAAGELLPFKPWADAYQRLMDWSAGHQGAEAPTRDSAVRAVVTAADAGDGGARYALRAFAEGLAGCLLTHVAALDPELVVLGGGVSRAGGVLREPLAEHLDANCRRPPEVRTSTLGEESTVTGAVRMALEYLEQTAHA</sequence>
<accession>A0A939F6R6</accession>
<comment type="caution">
    <text evidence="2">The sequence shown here is derived from an EMBL/GenBank/DDBJ whole genome shotgun (WGS) entry which is preliminary data.</text>
</comment>
<dbReference type="InterPro" id="IPR000600">
    <property type="entry name" value="ROK"/>
</dbReference>
<dbReference type="AlphaFoldDB" id="A0A939F6R6"/>
<evidence type="ECO:0000256" key="1">
    <source>
        <dbReference type="ARBA" id="ARBA00006479"/>
    </source>
</evidence>
<dbReference type="InterPro" id="IPR036388">
    <property type="entry name" value="WH-like_DNA-bd_sf"/>
</dbReference>
<dbReference type="InterPro" id="IPR043129">
    <property type="entry name" value="ATPase_NBD"/>
</dbReference>
<keyword evidence="3" id="KW-1185">Reference proteome</keyword>
<dbReference type="PANTHER" id="PTHR18964:SF149">
    <property type="entry name" value="BIFUNCTIONAL UDP-N-ACETYLGLUCOSAMINE 2-EPIMERASE_N-ACETYLMANNOSAMINE KINASE"/>
    <property type="match status" value="1"/>
</dbReference>